<organism evidence="1 2">
    <name type="scientific">Meloidogyne enterolobii</name>
    <name type="common">Root-knot nematode worm</name>
    <name type="synonym">Meloidogyne mayaguensis</name>
    <dbReference type="NCBI Taxonomy" id="390850"/>
    <lineage>
        <taxon>Eukaryota</taxon>
        <taxon>Metazoa</taxon>
        <taxon>Ecdysozoa</taxon>
        <taxon>Nematoda</taxon>
        <taxon>Chromadorea</taxon>
        <taxon>Rhabditida</taxon>
        <taxon>Tylenchina</taxon>
        <taxon>Tylenchomorpha</taxon>
        <taxon>Tylenchoidea</taxon>
        <taxon>Meloidogynidae</taxon>
        <taxon>Meloidogyninae</taxon>
        <taxon>Meloidogyne</taxon>
    </lineage>
</organism>
<reference evidence="1" key="1">
    <citation type="submission" date="2023-11" db="EMBL/GenBank/DDBJ databases">
        <authorList>
            <person name="Poullet M."/>
        </authorList>
    </citation>
    <scope>NUCLEOTIDE SEQUENCE</scope>
    <source>
        <strain evidence="1">E1834</strain>
    </source>
</reference>
<name>A0ACB1ALJ1_MELEN</name>
<gene>
    <name evidence="1" type="ORF">MENTE1834_LOCUS40350</name>
</gene>
<evidence type="ECO:0000313" key="1">
    <source>
        <dbReference type="EMBL" id="CAK5093333.1"/>
    </source>
</evidence>
<keyword evidence="2" id="KW-1185">Reference proteome</keyword>
<proteinExistence type="predicted"/>
<protein>
    <submittedName>
        <fullName evidence="1">Uncharacterized protein</fullName>
    </submittedName>
</protein>
<evidence type="ECO:0000313" key="2">
    <source>
        <dbReference type="Proteomes" id="UP001497535"/>
    </source>
</evidence>
<dbReference type="EMBL" id="CAVMJV010000094">
    <property type="protein sequence ID" value="CAK5093333.1"/>
    <property type="molecule type" value="Genomic_DNA"/>
</dbReference>
<accession>A0ACB1ALJ1</accession>
<dbReference type="Proteomes" id="UP001497535">
    <property type="component" value="Unassembled WGS sequence"/>
</dbReference>
<feature type="non-terminal residue" evidence="1">
    <location>
        <position position="1"/>
    </location>
</feature>
<comment type="caution">
    <text evidence="1">The sequence shown here is derived from an EMBL/GenBank/DDBJ whole genome shotgun (WGS) entry which is preliminary data.</text>
</comment>
<sequence>NLECKIGQVERISHKLAQYARKRRQLGSMASGLSDFSSLFPGQNFSSKNLQNTFEDKSLSQSRTSLTSAATAPAIAYNDENEDEIKDKSSKNRSRNSSRNAGKRDKKSSLPPPPSPPRKHRCRSHSSASAYCGRQQVYCRGQEAALCNSKFTQGTIVTLVVIMALCLVTMCTLYVVDWYNRTYLSPHFHHYHPYMGEGTEKQQKHQKPTDSQPIPSDIDRPPPPGKMRGLLDSDWIPPLQSNILPISLQYCSTNFDKNNPFISGPITKPNCQNNCCPISKNSENSENKLIDKQIQALLQNNKNTLSNLNFENGVKIEILNLGIILDKNYCLLQQNCQNNSNNLCNTLNSCNSRIGRYNLYIPISSDLTTAPLRLKINSADPSLFVESCGSLSGFRFKECNNYLNKNDFNQNEQLIEEEEELINEGGKNIKSKPRSQKIGINNIFEISAGSFLQSAYKFRIGHSTGLCKMEEKQKGRSFDEFNLIFYRECIVTTTTTSTTLF</sequence>